<gene>
    <name evidence="2" type="ORF">VaNZ11_012710</name>
</gene>
<accession>A0ABQ5SEN4</accession>
<proteinExistence type="predicted"/>
<evidence type="ECO:0000256" key="1">
    <source>
        <dbReference type="SAM" id="MobiDB-lite"/>
    </source>
</evidence>
<feature type="non-terminal residue" evidence="2">
    <location>
        <position position="1"/>
    </location>
</feature>
<comment type="caution">
    <text evidence="2">The sequence shown here is derived from an EMBL/GenBank/DDBJ whole genome shotgun (WGS) entry which is preliminary data.</text>
</comment>
<protein>
    <submittedName>
        <fullName evidence="2">Uncharacterized protein</fullName>
    </submittedName>
</protein>
<feature type="compositionally biased region" description="Polar residues" evidence="1">
    <location>
        <begin position="87"/>
        <end position="97"/>
    </location>
</feature>
<feature type="non-terminal residue" evidence="2">
    <location>
        <position position="212"/>
    </location>
</feature>
<name>A0ABQ5SEN4_9CHLO</name>
<sequence>LDRMMHDIDRENAGRWRGIVRVPCSLLGAGPDAHAPVLAQKAKLAFDPGSMTHMVVMDTADRNSRSMSYSLMVPRAHVHITSGLDASPSSSLPTPTQHRPPGQPPQISARDLTSGKADSLPNFRSCFATVAAQRMVSESQAERARESGPWRADGNVGTVRASRASQNGSPLAALALLPSRPLDQALSEGAGKACLGTSNHAVFSKSSFTSNS</sequence>
<evidence type="ECO:0000313" key="3">
    <source>
        <dbReference type="Proteomes" id="UP001165090"/>
    </source>
</evidence>
<organism evidence="2 3">
    <name type="scientific">Volvox africanus</name>
    <dbReference type="NCBI Taxonomy" id="51714"/>
    <lineage>
        <taxon>Eukaryota</taxon>
        <taxon>Viridiplantae</taxon>
        <taxon>Chlorophyta</taxon>
        <taxon>core chlorophytes</taxon>
        <taxon>Chlorophyceae</taxon>
        <taxon>CS clade</taxon>
        <taxon>Chlamydomonadales</taxon>
        <taxon>Volvocaceae</taxon>
        <taxon>Volvox</taxon>
    </lineage>
</organism>
<keyword evidence="3" id="KW-1185">Reference proteome</keyword>
<reference evidence="2 3" key="1">
    <citation type="journal article" date="2023" name="IScience">
        <title>Expanded male sex-determining region conserved during the evolution of homothallism in the green alga Volvox.</title>
        <authorList>
            <person name="Yamamoto K."/>
            <person name="Matsuzaki R."/>
            <person name="Mahakham W."/>
            <person name="Heman W."/>
            <person name="Sekimoto H."/>
            <person name="Kawachi M."/>
            <person name="Minakuchi Y."/>
            <person name="Toyoda A."/>
            <person name="Nozaki H."/>
        </authorList>
    </citation>
    <scope>NUCLEOTIDE SEQUENCE [LARGE SCALE GENOMIC DNA]</scope>
    <source>
        <strain evidence="2 3">NIES-4468</strain>
    </source>
</reference>
<feature type="region of interest" description="Disordered" evidence="1">
    <location>
        <begin position="82"/>
        <end position="116"/>
    </location>
</feature>
<dbReference type="Proteomes" id="UP001165090">
    <property type="component" value="Unassembled WGS sequence"/>
</dbReference>
<dbReference type="EMBL" id="BSDZ01000079">
    <property type="protein sequence ID" value="GLI68382.1"/>
    <property type="molecule type" value="Genomic_DNA"/>
</dbReference>
<evidence type="ECO:0000313" key="2">
    <source>
        <dbReference type="EMBL" id="GLI68382.1"/>
    </source>
</evidence>